<dbReference type="PANTHER" id="PTHR33977">
    <property type="entry name" value="ZINC ION BINDING PROTEIN"/>
    <property type="match status" value="1"/>
</dbReference>
<dbReference type="PANTHER" id="PTHR33977:SF1">
    <property type="entry name" value="ZINC ION BINDING PROTEIN"/>
    <property type="match status" value="1"/>
</dbReference>
<dbReference type="RefSeq" id="XP_018285288.1">
    <property type="nucleotide sequence ID" value="XM_018441176.1"/>
</dbReference>
<dbReference type="AlphaFoldDB" id="A0A167K484"/>
<keyword evidence="2" id="KW-1185">Reference proteome</keyword>
<proteinExistence type="predicted"/>
<reference evidence="2" key="1">
    <citation type="submission" date="2015-06" db="EMBL/GenBank/DDBJ databases">
        <title>Expansion of signal transduction pathways in fungi by whole-genome duplication.</title>
        <authorList>
            <consortium name="DOE Joint Genome Institute"/>
            <person name="Corrochano L.M."/>
            <person name="Kuo A."/>
            <person name="Marcet-Houben M."/>
            <person name="Polaino S."/>
            <person name="Salamov A."/>
            <person name="Villalobos J.M."/>
            <person name="Alvarez M.I."/>
            <person name="Avalos J."/>
            <person name="Benito E.P."/>
            <person name="Benoit I."/>
            <person name="Burger G."/>
            <person name="Camino L.P."/>
            <person name="Canovas D."/>
            <person name="Cerda-Olmedo E."/>
            <person name="Cheng J.-F."/>
            <person name="Dominguez A."/>
            <person name="Elias M."/>
            <person name="Eslava A.P."/>
            <person name="Glaser F."/>
            <person name="Grimwood J."/>
            <person name="Gutierrez G."/>
            <person name="Heitman J."/>
            <person name="Henrissat B."/>
            <person name="Iturriaga E.A."/>
            <person name="Lang B.F."/>
            <person name="Lavin J.L."/>
            <person name="Lee S."/>
            <person name="Li W."/>
            <person name="Lindquist E."/>
            <person name="Lopez-Garcia S."/>
            <person name="Luque E.M."/>
            <person name="Marcos A.T."/>
            <person name="Martin J."/>
            <person name="McCluskey K."/>
            <person name="Medina H.R."/>
            <person name="Miralles-Duran A."/>
            <person name="Miyazaki A."/>
            <person name="Munoz-Torres E."/>
            <person name="Oguiza J.A."/>
            <person name="Ohm R."/>
            <person name="Olmedo M."/>
            <person name="Orejas M."/>
            <person name="Ortiz-Castellanos L."/>
            <person name="Pisabarro A.G."/>
            <person name="Rodriguez-Romero J."/>
            <person name="Ruiz-Herrera J."/>
            <person name="Ruiz-Vazquez R."/>
            <person name="Sanz C."/>
            <person name="Schackwitz W."/>
            <person name="Schmutz J."/>
            <person name="Shahriari M."/>
            <person name="Shelest E."/>
            <person name="Silva-Franco F."/>
            <person name="Soanes D."/>
            <person name="Syed K."/>
            <person name="Tagua V.G."/>
            <person name="Talbot N.J."/>
            <person name="Thon M."/>
            <person name="De vries R.P."/>
            <person name="Wiebenga A."/>
            <person name="Yadav J.S."/>
            <person name="Braun E.L."/>
            <person name="Baker S."/>
            <person name="Garre V."/>
            <person name="Horwitz B."/>
            <person name="Torres-Martinez S."/>
            <person name="Idnurm A."/>
            <person name="Herrera-Estrella A."/>
            <person name="Gabaldon T."/>
            <person name="Grigoriev I.V."/>
        </authorList>
    </citation>
    <scope>NUCLEOTIDE SEQUENCE [LARGE SCALE GENOMIC DNA]</scope>
    <source>
        <strain evidence="2">NRRL 1555(-)</strain>
    </source>
</reference>
<sequence>MIDCSSAEIRAIGKVFRNEVDLILRHWHIKRAWEVNIKVVNSTQDSNIACNIIQAALNNMMYASTSVAFNNLYNSFLEKCKDYETFIAYFEKMGIPKKQLWSKAWRQLVTFHMNNFIESYHNQLKTFYF</sequence>
<evidence type="ECO:0008006" key="3">
    <source>
        <dbReference type="Google" id="ProtNLM"/>
    </source>
</evidence>
<protein>
    <recommendedName>
        <fullName evidence="3">MULE transposase domain-containing protein</fullName>
    </recommendedName>
</protein>
<dbReference type="Proteomes" id="UP000077315">
    <property type="component" value="Unassembled WGS sequence"/>
</dbReference>
<dbReference type="InParanoid" id="A0A167K484"/>
<dbReference type="OrthoDB" id="2283240at2759"/>
<dbReference type="EMBL" id="KV441024">
    <property type="protein sequence ID" value="OAD67248.1"/>
    <property type="molecule type" value="Genomic_DNA"/>
</dbReference>
<name>A0A167K484_PHYB8</name>
<evidence type="ECO:0000313" key="2">
    <source>
        <dbReference type="Proteomes" id="UP000077315"/>
    </source>
</evidence>
<dbReference type="STRING" id="763407.A0A167K484"/>
<gene>
    <name evidence="1" type="ORF">PHYBLDRAFT_63758</name>
</gene>
<dbReference type="GeneID" id="29002082"/>
<accession>A0A167K484</accession>
<evidence type="ECO:0000313" key="1">
    <source>
        <dbReference type="EMBL" id="OAD67248.1"/>
    </source>
</evidence>
<organism evidence="1 2">
    <name type="scientific">Phycomyces blakesleeanus (strain ATCC 8743b / DSM 1359 / FGSC 10004 / NBRC 33097 / NRRL 1555)</name>
    <dbReference type="NCBI Taxonomy" id="763407"/>
    <lineage>
        <taxon>Eukaryota</taxon>
        <taxon>Fungi</taxon>
        <taxon>Fungi incertae sedis</taxon>
        <taxon>Mucoromycota</taxon>
        <taxon>Mucoromycotina</taxon>
        <taxon>Mucoromycetes</taxon>
        <taxon>Mucorales</taxon>
        <taxon>Phycomycetaceae</taxon>
        <taxon>Phycomyces</taxon>
    </lineage>
</organism>
<dbReference type="VEuPathDB" id="FungiDB:PHYBLDRAFT_63758"/>